<dbReference type="Proteomes" id="UP001154312">
    <property type="component" value="Unassembled WGS sequence"/>
</dbReference>
<protein>
    <submittedName>
        <fullName evidence="1">Uncharacterized protein</fullName>
    </submittedName>
</protein>
<evidence type="ECO:0000313" key="1">
    <source>
        <dbReference type="EMBL" id="MDF9407737.1"/>
    </source>
</evidence>
<dbReference type="EMBL" id="JAKOAV010000006">
    <property type="protein sequence ID" value="MDF9407737.1"/>
    <property type="molecule type" value="Genomic_DNA"/>
</dbReference>
<dbReference type="AlphaFoldDB" id="A0A9X4JVP1"/>
<keyword evidence="2" id="KW-1185">Reference proteome</keyword>
<dbReference type="RefSeq" id="WP_277442978.1">
    <property type="nucleotide sequence ID" value="NZ_JAKOAV010000006.1"/>
</dbReference>
<organism evidence="1 2">
    <name type="scientific">Pelotomaculum isophthalicicum JI</name>
    <dbReference type="NCBI Taxonomy" id="947010"/>
    <lineage>
        <taxon>Bacteria</taxon>
        <taxon>Bacillati</taxon>
        <taxon>Bacillota</taxon>
        <taxon>Clostridia</taxon>
        <taxon>Eubacteriales</taxon>
        <taxon>Desulfotomaculaceae</taxon>
        <taxon>Pelotomaculum</taxon>
    </lineage>
</organism>
<sequence>MRTVLKYKSVGFNKIKTIFFTALLLSIAFLSGALVERSDHIIQDIYATAPVVLDEIKTFLHEQVIIKVNSTAGYFKWGSVITLSIFERSLASLIRGP</sequence>
<accession>A0A9X4JVP1</accession>
<name>A0A9X4JVP1_9FIRM</name>
<proteinExistence type="predicted"/>
<reference evidence="1" key="1">
    <citation type="submission" date="2022-02" db="EMBL/GenBank/DDBJ databases">
        <authorList>
            <person name="Leng L."/>
        </authorList>
    </citation>
    <scope>NUCLEOTIDE SEQUENCE</scope>
    <source>
        <strain evidence="1">JI</strain>
    </source>
</reference>
<gene>
    <name evidence="1" type="ORF">L7E55_05080</name>
</gene>
<comment type="caution">
    <text evidence="1">The sequence shown here is derived from an EMBL/GenBank/DDBJ whole genome shotgun (WGS) entry which is preliminary data.</text>
</comment>
<evidence type="ECO:0000313" key="2">
    <source>
        <dbReference type="Proteomes" id="UP001154312"/>
    </source>
</evidence>